<feature type="domain" description="Transposase DDE" evidence="1">
    <location>
        <begin position="29"/>
        <end position="138"/>
    </location>
</feature>
<gene>
    <name evidence="2" type="ORF">ABLV49_15105</name>
</gene>
<reference evidence="2" key="1">
    <citation type="submission" date="2024-05" db="EMBL/GenBank/DDBJ databases">
        <authorList>
            <person name="Bunk B."/>
            <person name="Swiderski J."/>
            <person name="Sproer C."/>
            <person name="Thiel V."/>
        </authorList>
    </citation>
    <scope>NUCLEOTIDE SEQUENCE</scope>
    <source>
        <strain evidence="2">DSM 17735</strain>
    </source>
</reference>
<dbReference type="PANTHER" id="PTHR34631:SF3">
    <property type="entry name" value="ISSOD12 TRANSPOSASE TNPA_ISSOD12"/>
    <property type="match status" value="1"/>
</dbReference>
<dbReference type="Pfam" id="PF13737">
    <property type="entry name" value="DDE_Tnp_1_5"/>
    <property type="match status" value="1"/>
</dbReference>
<dbReference type="AlphaFoldDB" id="A0AAU7LNN1"/>
<protein>
    <submittedName>
        <fullName evidence="2">IS5 family transposase</fullName>
    </submittedName>
</protein>
<accession>A0AAU7LNN1</accession>
<evidence type="ECO:0000259" key="1">
    <source>
        <dbReference type="Pfam" id="PF13737"/>
    </source>
</evidence>
<dbReference type="RefSeq" id="WP_349277670.1">
    <property type="nucleotide sequence ID" value="NZ_CBCSCU010000003.1"/>
</dbReference>
<dbReference type="InterPro" id="IPR053172">
    <property type="entry name" value="Tn903_transposase"/>
</dbReference>
<name>A0AAU7LNN1_9BURK</name>
<organism evidence="2">
    <name type="scientific">Polaromonas hydrogenivorans</name>
    <dbReference type="NCBI Taxonomy" id="335476"/>
    <lineage>
        <taxon>Bacteria</taxon>
        <taxon>Pseudomonadati</taxon>
        <taxon>Pseudomonadota</taxon>
        <taxon>Betaproteobacteria</taxon>
        <taxon>Burkholderiales</taxon>
        <taxon>Comamonadaceae</taxon>
        <taxon>Polaromonas</taxon>
    </lineage>
</organism>
<dbReference type="EMBL" id="CP157675">
    <property type="protein sequence ID" value="XBP69221.1"/>
    <property type="molecule type" value="Genomic_DNA"/>
</dbReference>
<dbReference type="InterPro" id="IPR025668">
    <property type="entry name" value="Tnp_DDE_dom"/>
</dbReference>
<dbReference type="PANTHER" id="PTHR34631">
    <property type="match status" value="1"/>
</dbReference>
<evidence type="ECO:0000313" key="2">
    <source>
        <dbReference type="EMBL" id="XBP69221.1"/>
    </source>
</evidence>
<proteinExistence type="predicted"/>
<sequence length="319" mass="35450">MRKDKHLPSQPKGVYRVKNWPEYNAGLIERGNVSIWMDEEMFAPTVGASVQRGRPQAYCDAVIQMLLALKSVYRLPLWALQGFAMSLRRLALPALPVPNYSTLSRRAKALRVSLPVLRNAGEAVHLLVDSTGLKLFGEGEWKVRKHGYSKRRSWRKVHLGMDAETGQVCAVLMTHKDVIDASVLPELLAQIPQETKIEVVIGDGAYDTKAARAAIAGCGALAVIPPVEGAVHWPASQAGAPERNEVIEHIARSGKQDWKDNSGYHRRSLVENLMYRFKVLTGDRLWARDVDVQDAEVAVRAGIINRMLVLARPKSVRIA</sequence>
<dbReference type="NCBIfam" id="NF033579">
    <property type="entry name" value="transpos_IS5_2"/>
    <property type="match status" value="1"/>
</dbReference>
<dbReference type="InterPro" id="IPR053520">
    <property type="entry name" value="Transposase_Tn903"/>
</dbReference>